<dbReference type="FunFam" id="3.30.2290.10:FF:000002">
    <property type="entry name" value="Metalloprotease PmbA homolog"/>
    <property type="match status" value="1"/>
</dbReference>
<keyword evidence="11" id="KW-1185">Reference proteome</keyword>
<accession>A0A2U3B9P5</accession>
<keyword evidence="6 10" id="KW-0482">Metalloprotease</keyword>
<evidence type="ECO:0000256" key="1">
    <source>
        <dbReference type="ARBA" id="ARBA00004496"/>
    </source>
</evidence>
<evidence type="ECO:0000256" key="3">
    <source>
        <dbReference type="ARBA" id="ARBA00022490"/>
    </source>
</evidence>
<dbReference type="AlphaFoldDB" id="A0A2U3B9P5"/>
<dbReference type="GO" id="GO:0006508">
    <property type="term" value="P:proteolysis"/>
    <property type="evidence" value="ECO:0007669"/>
    <property type="project" value="UniProtKB-KW"/>
</dbReference>
<dbReference type="OrthoDB" id="9803618at2"/>
<dbReference type="GO" id="GO:0005829">
    <property type="term" value="C:cytosol"/>
    <property type="evidence" value="ECO:0007669"/>
    <property type="project" value="TreeGrafter"/>
</dbReference>
<dbReference type="InterPro" id="IPR047657">
    <property type="entry name" value="PmbA"/>
</dbReference>
<organism evidence="10 11">
    <name type="scientific">Vibrio albus</name>
    <dbReference type="NCBI Taxonomy" id="2200953"/>
    <lineage>
        <taxon>Bacteria</taxon>
        <taxon>Pseudomonadati</taxon>
        <taxon>Pseudomonadota</taxon>
        <taxon>Gammaproteobacteria</taxon>
        <taxon>Vibrionales</taxon>
        <taxon>Vibrionaceae</taxon>
        <taxon>Vibrio</taxon>
    </lineage>
</organism>
<dbReference type="InterPro" id="IPR045569">
    <property type="entry name" value="Metalloprtase-TldD/E_C"/>
</dbReference>
<comment type="subcellular location">
    <subcellularLocation>
        <location evidence="1">Cytoplasm</location>
    </subcellularLocation>
</comment>
<gene>
    <name evidence="10" type="ORF">DI392_08605</name>
</gene>
<evidence type="ECO:0000256" key="6">
    <source>
        <dbReference type="ARBA" id="ARBA00023049"/>
    </source>
</evidence>
<dbReference type="NCBIfam" id="NF008268">
    <property type="entry name" value="PRK11040.1"/>
    <property type="match status" value="1"/>
</dbReference>
<dbReference type="SUPFAM" id="SSF111283">
    <property type="entry name" value="Putative modulator of DNA gyrase, PmbA/TldD"/>
    <property type="match status" value="1"/>
</dbReference>
<proteinExistence type="inferred from homology"/>
<evidence type="ECO:0000256" key="2">
    <source>
        <dbReference type="ARBA" id="ARBA00005836"/>
    </source>
</evidence>
<keyword evidence="5" id="KW-0378">Hydrolase</keyword>
<dbReference type="Pfam" id="PF19290">
    <property type="entry name" value="PmbA_TldD_2nd"/>
    <property type="match status" value="1"/>
</dbReference>
<feature type="domain" description="Metalloprotease TldD/E central" evidence="9">
    <location>
        <begin position="124"/>
        <end position="231"/>
    </location>
</feature>
<dbReference type="InterPro" id="IPR002510">
    <property type="entry name" value="Metalloprtase-TldD/E_N"/>
</dbReference>
<keyword evidence="4 10" id="KW-0645">Protease</keyword>
<dbReference type="Proteomes" id="UP000245362">
    <property type="component" value="Unassembled WGS sequence"/>
</dbReference>
<dbReference type="InterPro" id="IPR045570">
    <property type="entry name" value="Metalloprtase-TldD/E_cen_dom"/>
</dbReference>
<comment type="caution">
    <text evidence="10">The sequence shown here is derived from an EMBL/GenBank/DDBJ whole genome shotgun (WGS) entry which is preliminary data.</text>
</comment>
<dbReference type="Pfam" id="PF01523">
    <property type="entry name" value="PmbA_TldD_1st"/>
    <property type="match status" value="1"/>
</dbReference>
<sequence>MNVKQQVAQQKIELEAAVEKALKLATSTADAAEVAITKTTGISVSTRMCEVENVEFNSDGALGITVYRGQCKGSASTSDLSEKAIQQAVEAALDIAKYTSEDPCAGPAPEELMVKEVPDLDLFYPDEPEPDHAAAMAIRAEKAALEYSDRIKQSDGASYDSHYGLKVYGNSHGLLASYASSRHSLSCVLIGEGDNGVMERDYDYTIARCRDDLWTPETVGLKAAEKTVSRLDARRIPTGQFPVMFLADAATGLLGHLVMGISGGNLYRKSSFLLDKLGEKILPDWFNIAEKPHVLRGLASSPFDSEGVETRDRQIITDGVLSTYLLTSYAARKMNMMPTGHAGGIHNWYVQSTGQDFEQMLKELGTGLLVTELMGQGVNVVNGDYSRGAAGFWVENGEIQYPVSEITIAGNLADMYQNIVAVGSDIETRSQIQTGSILIESMKVAGE</sequence>
<dbReference type="RefSeq" id="WP_109319512.1">
    <property type="nucleotide sequence ID" value="NZ_QFWT01000004.1"/>
</dbReference>
<dbReference type="Pfam" id="PF19289">
    <property type="entry name" value="PmbA_TldD_3rd"/>
    <property type="match status" value="1"/>
</dbReference>
<dbReference type="Gene3D" id="3.30.2290.10">
    <property type="entry name" value="PmbA/TldD superfamily"/>
    <property type="match status" value="1"/>
</dbReference>
<protein>
    <submittedName>
        <fullName evidence="10">Metalloprotease PmbA</fullName>
    </submittedName>
</protein>
<evidence type="ECO:0000259" key="7">
    <source>
        <dbReference type="Pfam" id="PF01523"/>
    </source>
</evidence>
<name>A0A2U3B9P5_9VIBR</name>
<comment type="similarity">
    <text evidence="2">Belongs to the peptidase U62 family.</text>
</comment>
<evidence type="ECO:0000256" key="4">
    <source>
        <dbReference type="ARBA" id="ARBA00022670"/>
    </source>
</evidence>
<evidence type="ECO:0000256" key="5">
    <source>
        <dbReference type="ARBA" id="ARBA00022801"/>
    </source>
</evidence>
<dbReference type="PANTHER" id="PTHR43421:SF1">
    <property type="entry name" value="METALLOPROTEASE PMBA"/>
    <property type="match status" value="1"/>
</dbReference>
<feature type="domain" description="Metalloprotease TldD/E C-terminal" evidence="8">
    <location>
        <begin position="238"/>
        <end position="446"/>
    </location>
</feature>
<evidence type="ECO:0000259" key="9">
    <source>
        <dbReference type="Pfam" id="PF19290"/>
    </source>
</evidence>
<dbReference type="InterPro" id="IPR036059">
    <property type="entry name" value="TldD/PmbA_sf"/>
</dbReference>
<feature type="domain" description="Metalloprotease TldD/E N-terminal" evidence="7">
    <location>
        <begin position="32"/>
        <end position="96"/>
    </location>
</feature>
<keyword evidence="3" id="KW-0963">Cytoplasm</keyword>
<evidence type="ECO:0000259" key="8">
    <source>
        <dbReference type="Pfam" id="PF19289"/>
    </source>
</evidence>
<dbReference type="PANTHER" id="PTHR43421">
    <property type="entry name" value="METALLOPROTEASE PMBA"/>
    <property type="match status" value="1"/>
</dbReference>
<dbReference type="GO" id="GO:0008237">
    <property type="term" value="F:metallopeptidase activity"/>
    <property type="evidence" value="ECO:0007669"/>
    <property type="project" value="UniProtKB-KW"/>
</dbReference>
<dbReference type="InterPro" id="IPR035068">
    <property type="entry name" value="TldD/PmbA_N"/>
</dbReference>
<evidence type="ECO:0000313" key="11">
    <source>
        <dbReference type="Proteomes" id="UP000245362"/>
    </source>
</evidence>
<dbReference type="EMBL" id="QFWT01000004">
    <property type="protein sequence ID" value="PWI33520.1"/>
    <property type="molecule type" value="Genomic_DNA"/>
</dbReference>
<evidence type="ECO:0000313" key="10">
    <source>
        <dbReference type="EMBL" id="PWI33520.1"/>
    </source>
</evidence>
<reference evidence="10 11" key="1">
    <citation type="submission" date="2018-05" db="EMBL/GenBank/DDBJ databases">
        <title>Vibrio limimaris sp. nov., isolated from marine sediment.</title>
        <authorList>
            <person name="Li C.-M."/>
        </authorList>
    </citation>
    <scope>NUCLEOTIDE SEQUENCE [LARGE SCALE GENOMIC DNA]</scope>
    <source>
        <strain evidence="10 11">E4404</strain>
    </source>
</reference>